<proteinExistence type="predicted"/>
<accession>A0ABD1Y2U4</accession>
<dbReference type="Proteomes" id="UP001605036">
    <property type="component" value="Unassembled WGS sequence"/>
</dbReference>
<gene>
    <name evidence="1" type="ORF">R1flu_001273</name>
</gene>
<reference evidence="1 2" key="1">
    <citation type="submission" date="2024-09" db="EMBL/GenBank/DDBJ databases">
        <title>Chromosome-scale assembly of Riccia fluitans.</title>
        <authorList>
            <person name="Paukszto L."/>
            <person name="Sawicki J."/>
            <person name="Karawczyk K."/>
            <person name="Piernik-Szablinska J."/>
            <person name="Szczecinska M."/>
            <person name="Mazdziarz M."/>
        </authorList>
    </citation>
    <scope>NUCLEOTIDE SEQUENCE [LARGE SCALE GENOMIC DNA]</scope>
    <source>
        <strain evidence="1">Rf_01</strain>
        <tissue evidence="1">Aerial parts of the thallus</tissue>
    </source>
</reference>
<keyword evidence="2" id="KW-1185">Reference proteome</keyword>
<organism evidence="1 2">
    <name type="scientific">Riccia fluitans</name>
    <dbReference type="NCBI Taxonomy" id="41844"/>
    <lineage>
        <taxon>Eukaryota</taxon>
        <taxon>Viridiplantae</taxon>
        <taxon>Streptophyta</taxon>
        <taxon>Embryophyta</taxon>
        <taxon>Marchantiophyta</taxon>
        <taxon>Marchantiopsida</taxon>
        <taxon>Marchantiidae</taxon>
        <taxon>Marchantiales</taxon>
        <taxon>Ricciaceae</taxon>
        <taxon>Riccia</taxon>
    </lineage>
</organism>
<evidence type="ECO:0000313" key="1">
    <source>
        <dbReference type="EMBL" id="KAL2621068.1"/>
    </source>
</evidence>
<evidence type="ECO:0000313" key="2">
    <source>
        <dbReference type="Proteomes" id="UP001605036"/>
    </source>
</evidence>
<dbReference type="AlphaFoldDB" id="A0ABD1Y2U4"/>
<comment type="caution">
    <text evidence="1">The sequence shown here is derived from an EMBL/GenBank/DDBJ whole genome shotgun (WGS) entry which is preliminary data.</text>
</comment>
<name>A0ABD1Y2U4_9MARC</name>
<protein>
    <submittedName>
        <fullName evidence="1">Uncharacterized protein</fullName>
    </submittedName>
</protein>
<sequence>MRDTTSWSAGARVPAENPAVKIRGRVQLIEMLWQQKTTVSLKSGQCRHMFFLRHNGRLTFLRCHVWFFDQWKTSLPS</sequence>
<dbReference type="EMBL" id="JBHFFA010000006">
    <property type="protein sequence ID" value="KAL2621068.1"/>
    <property type="molecule type" value="Genomic_DNA"/>
</dbReference>